<evidence type="ECO:0000256" key="8">
    <source>
        <dbReference type="ARBA" id="ARBA00037904"/>
    </source>
</evidence>
<dbReference type="Gene3D" id="3.90.550.10">
    <property type="entry name" value="Spore Coat Polysaccharide Biosynthesis Protein SpsA, Chain A"/>
    <property type="match status" value="1"/>
</dbReference>
<organism evidence="12 13">
    <name type="scientific">Ruminococcus flavefaciens</name>
    <dbReference type="NCBI Taxonomy" id="1265"/>
    <lineage>
        <taxon>Bacteria</taxon>
        <taxon>Bacillati</taxon>
        <taxon>Bacillota</taxon>
        <taxon>Clostridia</taxon>
        <taxon>Eubacteriales</taxon>
        <taxon>Oscillospiraceae</taxon>
        <taxon>Ruminococcus</taxon>
    </lineage>
</organism>
<evidence type="ECO:0000256" key="10">
    <source>
        <dbReference type="ARBA" id="ARBA00040345"/>
    </source>
</evidence>
<evidence type="ECO:0000256" key="1">
    <source>
        <dbReference type="ARBA" id="ARBA00004236"/>
    </source>
</evidence>
<dbReference type="GO" id="GO:0005886">
    <property type="term" value="C:plasma membrane"/>
    <property type="evidence" value="ECO:0007669"/>
    <property type="project" value="UniProtKB-SubCell"/>
</dbReference>
<dbReference type="PANTHER" id="PTHR43646:SF2">
    <property type="entry name" value="GLYCOSYLTRANSFERASE 2-LIKE DOMAIN-CONTAINING PROTEIN"/>
    <property type="match status" value="1"/>
</dbReference>
<protein>
    <recommendedName>
        <fullName evidence="10">4,4'-diaponeurosporenoate glycosyltransferase</fullName>
    </recommendedName>
</protein>
<evidence type="ECO:0000313" key="13">
    <source>
        <dbReference type="Proteomes" id="UP000183190"/>
    </source>
</evidence>
<comment type="function">
    <text evidence="7">Catalyzes the glycosylation of 4,4'-diaponeurosporenoate, i.e. the esterification of glucose at the C1'' position with the carboxyl group of 4,4'-diaponeurosporenic acid, to form glycosyl-4,4'-diaponeurosporenoate. This is a step in the biosynthesis of staphyloxanthin, an orange pigment present in most staphylococci strains.</text>
</comment>
<comment type="pathway">
    <text evidence="8">Carotenoid biosynthesis; staphyloxanthin biosynthesis; staphyloxanthin from farnesyl diphosphate: step 4/5.</text>
</comment>
<dbReference type="EMBL" id="FNWV01000002">
    <property type="protein sequence ID" value="SEH48055.1"/>
    <property type="molecule type" value="Genomic_DNA"/>
</dbReference>
<dbReference type="Proteomes" id="UP000183190">
    <property type="component" value="Unassembled WGS sequence"/>
</dbReference>
<gene>
    <name evidence="12" type="ORF">SAMN02910265_00944</name>
</gene>
<dbReference type="AlphaFoldDB" id="A0A1H6IGL1"/>
<evidence type="ECO:0000256" key="5">
    <source>
        <dbReference type="ARBA" id="ARBA00022746"/>
    </source>
</evidence>
<sequence>MTISDNVIISVIVPAHNEEKYVERCINSIKQAASRVKCGVETIIVCNRCTDRTAELALANGARVVADESRCIATVRNAGINAARGKVIVTIDCDNRMTEDTLREILGMLNSGKYIGGGAPLRFERYSAALWLNDIICRLGFKLTGLYCGIFWARKSDFDAIGGFIEKKAGEDIATAKALRAYGRKSGKKYGCLRKNRLINSTRKYDDMGDWLYFKLIFKNAGALIKAAFGDRSGYDKLMDEMFYDYNK</sequence>
<evidence type="ECO:0000259" key="11">
    <source>
        <dbReference type="Pfam" id="PF00535"/>
    </source>
</evidence>
<keyword evidence="6" id="KW-0472">Membrane</keyword>
<dbReference type="Pfam" id="PF00535">
    <property type="entry name" value="Glycos_transf_2"/>
    <property type="match status" value="1"/>
</dbReference>
<comment type="similarity">
    <text evidence="9">Belongs to the glycosyltransferase 2 family. CrtQ subfamily.</text>
</comment>
<keyword evidence="3" id="KW-0328">Glycosyltransferase</keyword>
<evidence type="ECO:0000256" key="7">
    <source>
        <dbReference type="ARBA" id="ARBA00037281"/>
    </source>
</evidence>
<reference evidence="12 13" key="1">
    <citation type="submission" date="2016-10" db="EMBL/GenBank/DDBJ databases">
        <authorList>
            <person name="de Groot N.N."/>
        </authorList>
    </citation>
    <scope>NUCLEOTIDE SEQUENCE [LARGE SCALE GENOMIC DNA]</scope>
    <source>
        <strain evidence="12 13">YAD2003</strain>
    </source>
</reference>
<comment type="subcellular location">
    <subcellularLocation>
        <location evidence="1">Cell membrane</location>
    </subcellularLocation>
</comment>
<evidence type="ECO:0000256" key="3">
    <source>
        <dbReference type="ARBA" id="ARBA00022676"/>
    </source>
</evidence>
<evidence type="ECO:0000256" key="2">
    <source>
        <dbReference type="ARBA" id="ARBA00022475"/>
    </source>
</evidence>
<proteinExistence type="inferred from homology"/>
<dbReference type="InterPro" id="IPR001173">
    <property type="entry name" value="Glyco_trans_2-like"/>
</dbReference>
<keyword evidence="4 12" id="KW-0808">Transferase</keyword>
<evidence type="ECO:0000256" key="9">
    <source>
        <dbReference type="ARBA" id="ARBA00038120"/>
    </source>
</evidence>
<evidence type="ECO:0000313" key="12">
    <source>
        <dbReference type="EMBL" id="SEH48055.1"/>
    </source>
</evidence>
<dbReference type="SUPFAM" id="SSF53448">
    <property type="entry name" value="Nucleotide-diphospho-sugar transferases"/>
    <property type="match status" value="1"/>
</dbReference>
<dbReference type="GO" id="GO:0016757">
    <property type="term" value="F:glycosyltransferase activity"/>
    <property type="evidence" value="ECO:0007669"/>
    <property type="project" value="UniProtKB-KW"/>
</dbReference>
<feature type="domain" description="Glycosyltransferase 2-like" evidence="11">
    <location>
        <begin position="10"/>
        <end position="116"/>
    </location>
</feature>
<keyword evidence="2" id="KW-1003">Cell membrane</keyword>
<keyword evidence="5" id="KW-0125">Carotenoid biosynthesis</keyword>
<evidence type="ECO:0000256" key="4">
    <source>
        <dbReference type="ARBA" id="ARBA00022679"/>
    </source>
</evidence>
<name>A0A1H6IGL1_RUMFL</name>
<dbReference type="GO" id="GO:0016117">
    <property type="term" value="P:carotenoid biosynthetic process"/>
    <property type="evidence" value="ECO:0007669"/>
    <property type="project" value="UniProtKB-KW"/>
</dbReference>
<dbReference type="PANTHER" id="PTHR43646">
    <property type="entry name" value="GLYCOSYLTRANSFERASE"/>
    <property type="match status" value="1"/>
</dbReference>
<evidence type="ECO:0000256" key="6">
    <source>
        <dbReference type="ARBA" id="ARBA00023136"/>
    </source>
</evidence>
<dbReference type="InterPro" id="IPR029044">
    <property type="entry name" value="Nucleotide-diphossugar_trans"/>
</dbReference>
<accession>A0A1H6IGL1</accession>